<dbReference type="InterPro" id="IPR009057">
    <property type="entry name" value="Homeodomain-like_sf"/>
</dbReference>
<evidence type="ECO:0000313" key="6">
    <source>
        <dbReference type="EMBL" id="PON85043.1"/>
    </source>
</evidence>
<name>A0A2P5EHR0_TREOI</name>
<dbReference type="STRING" id="63057.A0A2P5EHR0"/>
<dbReference type="OrthoDB" id="2143914at2759"/>
<dbReference type="PANTHER" id="PTHR47998">
    <property type="entry name" value="TRANSCRIPTION FACTOR MYB51-LIKE ISOFORM X1"/>
    <property type="match status" value="1"/>
</dbReference>
<feature type="domain" description="Myb-like" evidence="4">
    <location>
        <begin position="1"/>
        <end position="24"/>
    </location>
</feature>
<dbReference type="SUPFAM" id="SSF46689">
    <property type="entry name" value="Homeodomain-like"/>
    <property type="match status" value="1"/>
</dbReference>
<protein>
    <submittedName>
        <fullName evidence="6">Uncharacterized protein</fullName>
    </submittedName>
</protein>
<dbReference type="PROSITE" id="PS50090">
    <property type="entry name" value="MYB_LIKE"/>
    <property type="match status" value="1"/>
</dbReference>
<comment type="caution">
    <text evidence="6">The sequence shown here is derived from an EMBL/GenBank/DDBJ whole genome shotgun (WGS) entry which is preliminary data.</text>
</comment>
<dbReference type="GO" id="GO:0006355">
    <property type="term" value="P:regulation of DNA-templated transcription"/>
    <property type="evidence" value="ECO:0007669"/>
    <property type="project" value="TreeGrafter"/>
</dbReference>
<dbReference type="EMBL" id="JXTC01000153">
    <property type="protein sequence ID" value="PON85043.1"/>
    <property type="molecule type" value="Genomic_DNA"/>
</dbReference>
<dbReference type="InterPro" id="IPR017930">
    <property type="entry name" value="Myb_dom"/>
</dbReference>
<keyword evidence="3" id="KW-0539">Nucleus</keyword>
<evidence type="ECO:0000259" key="4">
    <source>
        <dbReference type="PROSITE" id="PS50090"/>
    </source>
</evidence>
<evidence type="ECO:0000256" key="1">
    <source>
        <dbReference type="ARBA" id="ARBA00004123"/>
    </source>
</evidence>
<keyword evidence="7" id="KW-1185">Reference proteome</keyword>
<dbReference type="PANTHER" id="PTHR47998:SF91">
    <property type="entry name" value="MYB-RELATED PROTEIN 308-LIKE"/>
    <property type="match status" value="1"/>
</dbReference>
<feature type="domain" description="HTH myb-type" evidence="5">
    <location>
        <begin position="1"/>
        <end position="28"/>
    </location>
</feature>
<evidence type="ECO:0000256" key="2">
    <source>
        <dbReference type="ARBA" id="ARBA00023125"/>
    </source>
</evidence>
<dbReference type="InterPro" id="IPR001005">
    <property type="entry name" value="SANT/Myb"/>
</dbReference>
<comment type="subcellular location">
    <subcellularLocation>
        <location evidence="1">Nucleus</location>
    </subcellularLocation>
</comment>
<dbReference type="Proteomes" id="UP000237000">
    <property type="component" value="Unassembled WGS sequence"/>
</dbReference>
<sequence length="198" mass="22801">WSLIAGRIPGRTANDVKNYWNTHLRKKVMSFDKLKHVKKTDEKVINVKSNIIKPRPRTFTKQLPLMNKNINGTTIASNNTTLPRDVNTVSEPPVLEETKYWWESLLDDSEADNQGFVNSIISNGLDWEPNITNFSMELESDQQLPEPKIRENNASTSSIFVEDGHKKFWTDFIMDMEMNLWDPTSTSADKEMQSNNVP</sequence>
<dbReference type="GO" id="GO:0030154">
    <property type="term" value="P:cell differentiation"/>
    <property type="evidence" value="ECO:0007669"/>
    <property type="project" value="TreeGrafter"/>
</dbReference>
<dbReference type="PROSITE" id="PS51294">
    <property type="entry name" value="HTH_MYB"/>
    <property type="match status" value="1"/>
</dbReference>
<dbReference type="AlphaFoldDB" id="A0A2P5EHR0"/>
<keyword evidence="2" id="KW-0238">DNA-binding</keyword>
<feature type="non-terminal residue" evidence="6">
    <location>
        <position position="1"/>
    </location>
</feature>
<gene>
    <name evidence="6" type="ORF">TorRG33x02_191430</name>
</gene>
<dbReference type="InterPro" id="IPR015495">
    <property type="entry name" value="Myb_TF_plants"/>
</dbReference>
<dbReference type="InParanoid" id="A0A2P5EHR0"/>
<dbReference type="GO" id="GO:0000976">
    <property type="term" value="F:transcription cis-regulatory region binding"/>
    <property type="evidence" value="ECO:0007669"/>
    <property type="project" value="TreeGrafter"/>
</dbReference>
<reference evidence="7" key="1">
    <citation type="submission" date="2016-06" db="EMBL/GenBank/DDBJ databases">
        <title>Parallel loss of symbiosis genes in relatives of nitrogen-fixing non-legume Parasponia.</title>
        <authorList>
            <person name="Van Velzen R."/>
            <person name="Holmer R."/>
            <person name="Bu F."/>
            <person name="Rutten L."/>
            <person name="Van Zeijl A."/>
            <person name="Liu W."/>
            <person name="Santuari L."/>
            <person name="Cao Q."/>
            <person name="Sharma T."/>
            <person name="Shen D."/>
            <person name="Roswanjaya Y."/>
            <person name="Wardhani T."/>
            <person name="Kalhor M.S."/>
            <person name="Jansen J."/>
            <person name="Van den Hoogen J."/>
            <person name="Gungor B."/>
            <person name="Hartog M."/>
            <person name="Hontelez J."/>
            <person name="Verver J."/>
            <person name="Yang W.-C."/>
            <person name="Schijlen E."/>
            <person name="Repin R."/>
            <person name="Schilthuizen M."/>
            <person name="Schranz E."/>
            <person name="Heidstra R."/>
            <person name="Miyata K."/>
            <person name="Fedorova E."/>
            <person name="Kohlen W."/>
            <person name="Bisseling T."/>
            <person name="Smit S."/>
            <person name="Geurts R."/>
        </authorList>
    </citation>
    <scope>NUCLEOTIDE SEQUENCE [LARGE SCALE GENOMIC DNA]</scope>
    <source>
        <strain evidence="7">cv. RG33-2</strain>
    </source>
</reference>
<dbReference type="CDD" id="cd00167">
    <property type="entry name" value="SANT"/>
    <property type="match status" value="1"/>
</dbReference>
<accession>A0A2P5EHR0</accession>
<dbReference type="GO" id="GO:0005634">
    <property type="term" value="C:nucleus"/>
    <property type="evidence" value="ECO:0007669"/>
    <property type="project" value="UniProtKB-SubCell"/>
</dbReference>
<dbReference type="Pfam" id="PF00249">
    <property type="entry name" value="Myb_DNA-binding"/>
    <property type="match status" value="1"/>
</dbReference>
<evidence type="ECO:0000259" key="5">
    <source>
        <dbReference type="PROSITE" id="PS51294"/>
    </source>
</evidence>
<proteinExistence type="predicted"/>
<organism evidence="6 7">
    <name type="scientific">Trema orientale</name>
    <name type="common">Charcoal tree</name>
    <name type="synonym">Celtis orientalis</name>
    <dbReference type="NCBI Taxonomy" id="63057"/>
    <lineage>
        <taxon>Eukaryota</taxon>
        <taxon>Viridiplantae</taxon>
        <taxon>Streptophyta</taxon>
        <taxon>Embryophyta</taxon>
        <taxon>Tracheophyta</taxon>
        <taxon>Spermatophyta</taxon>
        <taxon>Magnoliopsida</taxon>
        <taxon>eudicotyledons</taxon>
        <taxon>Gunneridae</taxon>
        <taxon>Pentapetalae</taxon>
        <taxon>rosids</taxon>
        <taxon>fabids</taxon>
        <taxon>Rosales</taxon>
        <taxon>Cannabaceae</taxon>
        <taxon>Trema</taxon>
    </lineage>
</organism>
<evidence type="ECO:0000256" key="3">
    <source>
        <dbReference type="ARBA" id="ARBA00023242"/>
    </source>
</evidence>
<evidence type="ECO:0000313" key="7">
    <source>
        <dbReference type="Proteomes" id="UP000237000"/>
    </source>
</evidence>
<dbReference type="Gene3D" id="1.10.10.60">
    <property type="entry name" value="Homeodomain-like"/>
    <property type="match status" value="1"/>
</dbReference>